<keyword evidence="1" id="KW-0175">Coiled coil</keyword>
<comment type="caution">
    <text evidence="3">The sequence shown here is derived from an EMBL/GenBank/DDBJ whole genome shotgun (WGS) entry which is preliminary data.</text>
</comment>
<accession>A0A6A6NA27</accession>
<name>A0A6A6NA27_HEVBR</name>
<dbReference type="Proteomes" id="UP000467840">
    <property type="component" value="Chromosome 11"/>
</dbReference>
<evidence type="ECO:0000313" key="4">
    <source>
        <dbReference type="Proteomes" id="UP000467840"/>
    </source>
</evidence>
<feature type="region of interest" description="Disordered" evidence="2">
    <location>
        <begin position="1"/>
        <end position="41"/>
    </location>
</feature>
<organism evidence="3 4">
    <name type="scientific">Hevea brasiliensis</name>
    <name type="common">Para rubber tree</name>
    <name type="synonym">Siphonia brasiliensis</name>
    <dbReference type="NCBI Taxonomy" id="3981"/>
    <lineage>
        <taxon>Eukaryota</taxon>
        <taxon>Viridiplantae</taxon>
        <taxon>Streptophyta</taxon>
        <taxon>Embryophyta</taxon>
        <taxon>Tracheophyta</taxon>
        <taxon>Spermatophyta</taxon>
        <taxon>Magnoliopsida</taxon>
        <taxon>eudicotyledons</taxon>
        <taxon>Gunneridae</taxon>
        <taxon>Pentapetalae</taxon>
        <taxon>rosids</taxon>
        <taxon>fabids</taxon>
        <taxon>Malpighiales</taxon>
        <taxon>Euphorbiaceae</taxon>
        <taxon>Crotonoideae</taxon>
        <taxon>Micrandreae</taxon>
        <taxon>Hevea</taxon>
    </lineage>
</organism>
<evidence type="ECO:0000256" key="1">
    <source>
        <dbReference type="SAM" id="Coils"/>
    </source>
</evidence>
<evidence type="ECO:0000313" key="3">
    <source>
        <dbReference type="EMBL" id="KAF2322154.1"/>
    </source>
</evidence>
<dbReference type="AlphaFoldDB" id="A0A6A6NA27"/>
<proteinExistence type="predicted"/>
<dbReference type="EMBL" id="JAAGAX010000002">
    <property type="protein sequence ID" value="KAF2322154.1"/>
    <property type="molecule type" value="Genomic_DNA"/>
</dbReference>
<protein>
    <submittedName>
        <fullName evidence="3">Uncharacterized protein</fullName>
    </submittedName>
</protein>
<feature type="compositionally biased region" description="Basic and acidic residues" evidence="2">
    <location>
        <begin position="30"/>
        <end position="41"/>
    </location>
</feature>
<feature type="region of interest" description="Disordered" evidence="2">
    <location>
        <begin position="121"/>
        <end position="186"/>
    </location>
</feature>
<sequence length="220" mass="24697">MDDFGDQVQGARTFVVEGQAAGGRRKGRAKSRDPSQAREEMGDVEARLAKVELHLINGDERFKELGYRLLELVEVMEETREEMQATLNETIDKLAKIERRGAQNLAIAIAITESFVEFKKMDRSKGRDGRDSKGKNWGDKCGSKEGGNKEGLREGNAKRERFKKEDSKDGKFKNFDKFSKPGERPPMKCLLCDGPYRARECPKNAALIALAGEREEGSSH</sequence>
<feature type="coiled-coil region" evidence="1">
    <location>
        <begin position="69"/>
        <end position="100"/>
    </location>
</feature>
<reference evidence="3 4" key="1">
    <citation type="journal article" date="2020" name="Mol. Plant">
        <title>The Chromosome-Based Rubber Tree Genome Provides New Insights into Spurge Genome Evolution and Rubber Biosynthesis.</title>
        <authorList>
            <person name="Liu J."/>
            <person name="Shi C."/>
            <person name="Shi C.C."/>
            <person name="Li W."/>
            <person name="Zhang Q.J."/>
            <person name="Zhang Y."/>
            <person name="Li K."/>
            <person name="Lu H.F."/>
            <person name="Shi C."/>
            <person name="Zhu S.T."/>
            <person name="Xiao Z.Y."/>
            <person name="Nan H."/>
            <person name="Yue Y."/>
            <person name="Zhu X.G."/>
            <person name="Wu Y."/>
            <person name="Hong X.N."/>
            <person name="Fan G.Y."/>
            <person name="Tong Y."/>
            <person name="Zhang D."/>
            <person name="Mao C.L."/>
            <person name="Liu Y.L."/>
            <person name="Hao S.J."/>
            <person name="Liu W.Q."/>
            <person name="Lv M.Q."/>
            <person name="Zhang H.B."/>
            <person name="Liu Y."/>
            <person name="Hu-Tang G.R."/>
            <person name="Wang J.P."/>
            <person name="Wang J.H."/>
            <person name="Sun Y.H."/>
            <person name="Ni S.B."/>
            <person name="Chen W.B."/>
            <person name="Zhang X.C."/>
            <person name="Jiao Y.N."/>
            <person name="Eichler E.E."/>
            <person name="Li G.H."/>
            <person name="Liu X."/>
            <person name="Gao L.Z."/>
        </authorList>
    </citation>
    <scope>NUCLEOTIDE SEQUENCE [LARGE SCALE GENOMIC DNA]</scope>
    <source>
        <strain evidence="4">cv. GT1</strain>
        <tissue evidence="3">Leaf</tissue>
    </source>
</reference>
<keyword evidence="4" id="KW-1185">Reference proteome</keyword>
<evidence type="ECO:0000256" key="2">
    <source>
        <dbReference type="SAM" id="MobiDB-lite"/>
    </source>
</evidence>
<gene>
    <name evidence="3" type="ORF">GH714_007932</name>
</gene>